<sequence length="666" mass="74329">MAEIRNIPFHKSEAHGASPTPQSFDEPPRPGSPHVQTLKAQMDSRQPLEFPEQVSSKEHRKRREIDSPRDSSDDPALSTVGSEPFSQADSISTYQTSVGAPLPPLQQKGQGENDHLEPLGEEDFDPGSFDLVAPPDVGPRQYSLETRSEQLFSTEHLQIIFNDPSLLLRFTAFLSASRASSVPILIYYLDAIKALKAISYSNAIAEALEPIDGFDFTSGTAKTTLNEDLEHKAKQAFDRMVREDLPAYIAHTYIQTVSVSIQKRITGTLPPNLREASDGLAEVFCLTDPSRPDNPIVFASEEFHRTTQYGMSYVIGRNCRFLQGPKTSKHSVRRLRDTLLAGKERYEVFLNYRRDGSPFMNLLMMAPLCDSRGTIKYFIGAQVDVSGLVKECSDMESLHRLVIQTDMDEEMKRKGDWPLGSPPKDEFEELSEMLNLQELETVRRSGGKMHKEIEEEHQIDSKAANWSKPRLLINDSSDGSKDSSPRSRGGGRLTGIYENYLLVRPYPSLRILFASPTLRVPGILQSPFMARIGGSNRVRDELTKAFADGRGVTAKVRWLTKQDNEGRNRWIHCTPLLGNNGSVGVWMVVIVDEETSEKRYRMAPPVDLTSKKAPTTLGRQEDASLRDFAHINGGRSKEPSLRGQGSVKSNSTGDLEGDGSLYSLRI</sequence>
<dbReference type="AlphaFoldDB" id="A0A8T9BU73"/>
<feature type="region of interest" description="Disordered" evidence="4">
    <location>
        <begin position="631"/>
        <end position="666"/>
    </location>
</feature>
<dbReference type="PANTHER" id="PTHR47429">
    <property type="entry name" value="PROTEIN TWIN LOV 1"/>
    <property type="match status" value="1"/>
</dbReference>
<dbReference type="PANTHER" id="PTHR47429:SF9">
    <property type="entry name" value="PAS DOMAIN-CONTAINING PROTEIN"/>
    <property type="match status" value="1"/>
</dbReference>
<evidence type="ECO:0000256" key="4">
    <source>
        <dbReference type="SAM" id="MobiDB-lite"/>
    </source>
</evidence>
<dbReference type="EMBL" id="QGMF01000003">
    <property type="protein sequence ID" value="TVY21909.1"/>
    <property type="molecule type" value="Genomic_DNA"/>
</dbReference>
<organism evidence="6 7">
    <name type="scientific">Lachnellula arida</name>
    <dbReference type="NCBI Taxonomy" id="1316785"/>
    <lineage>
        <taxon>Eukaryota</taxon>
        <taxon>Fungi</taxon>
        <taxon>Dikarya</taxon>
        <taxon>Ascomycota</taxon>
        <taxon>Pezizomycotina</taxon>
        <taxon>Leotiomycetes</taxon>
        <taxon>Helotiales</taxon>
        <taxon>Lachnaceae</taxon>
        <taxon>Lachnellula</taxon>
    </lineage>
</organism>
<evidence type="ECO:0000256" key="2">
    <source>
        <dbReference type="ARBA" id="ARBA00022643"/>
    </source>
</evidence>
<evidence type="ECO:0000259" key="5">
    <source>
        <dbReference type="PROSITE" id="PS50113"/>
    </source>
</evidence>
<dbReference type="SUPFAM" id="SSF55785">
    <property type="entry name" value="PYP-like sensor domain (PAS domain)"/>
    <property type="match status" value="1"/>
</dbReference>
<dbReference type="OrthoDB" id="447251at2759"/>
<dbReference type="InterPro" id="IPR000700">
    <property type="entry name" value="PAS-assoc_C"/>
</dbReference>
<feature type="region of interest" description="Disordered" evidence="4">
    <location>
        <begin position="1"/>
        <end position="140"/>
    </location>
</feature>
<comment type="caution">
    <text evidence="6">The sequence shown here is derived from an EMBL/GenBank/DDBJ whole genome shotgun (WGS) entry which is preliminary data.</text>
</comment>
<dbReference type="GO" id="GO:0005634">
    <property type="term" value="C:nucleus"/>
    <property type="evidence" value="ECO:0007669"/>
    <property type="project" value="TreeGrafter"/>
</dbReference>
<proteinExistence type="predicted"/>
<accession>A0A8T9BU73</accession>
<name>A0A8T9BU73_9HELO</name>
<feature type="domain" description="PAC" evidence="5">
    <location>
        <begin position="344"/>
        <end position="397"/>
    </location>
</feature>
<feature type="compositionally biased region" description="Basic and acidic residues" evidence="4">
    <location>
        <begin position="631"/>
        <end position="640"/>
    </location>
</feature>
<dbReference type="PROSITE" id="PS50113">
    <property type="entry name" value="PAC"/>
    <property type="match status" value="1"/>
</dbReference>
<protein>
    <submittedName>
        <fullName evidence="6">Phototropin-2</fullName>
    </submittedName>
</protein>
<dbReference type="Gene3D" id="3.30.450.20">
    <property type="entry name" value="PAS domain"/>
    <property type="match status" value="1"/>
</dbReference>
<feature type="compositionally biased region" description="Basic and acidic residues" evidence="4">
    <location>
        <begin position="63"/>
        <end position="72"/>
    </location>
</feature>
<dbReference type="InterPro" id="IPR035965">
    <property type="entry name" value="PAS-like_dom_sf"/>
</dbReference>
<keyword evidence="2" id="KW-0288">FMN</keyword>
<evidence type="ECO:0000256" key="3">
    <source>
        <dbReference type="ARBA" id="ARBA00022991"/>
    </source>
</evidence>
<feature type="compositionally biased region" description="Polar residues" evidence="4">
    <location>
        <begin position="79"/>
        <end position="98"/>
    </location>
</feature>
<feature type="region of interest" description="Disordered" evidence="4">
    <location>
        <begin position="471"/>
        <end position="490"/>
    </location>
</feature>
<dbReference type="Pfam" id="PF13426">
    <property type="entry name" value="PAS_9"/>
    <property type="match status" value="1"/>
</dbReference>
<keyword evidence="1" id="KW-0285">Flavoprotein</keyword>
<dbReference type="Proteomes" id="UP000469559">
    <property type="component" value="Unassembled WGS sequence"/>
</dbReference>
<dbReference type="InterPro" id="IPR000014">
    <property type="entry name" value="PAS"/>
</dbReference>
<gene>
    <name evidence="6" type="primary">PHOT2_1</name>
    <name evidence="6" type="ORF">LARI1_G000368</name>
</gene>
<evidence type="ECO:0000313" key="7">
    <source>
        <dbReference type="Proteomes" id="UP000469559"/>
    </source>
</evidence>
<evidence type="ECO:0000313" key="6">
    <source>
        <dbReference type="EMBL" id="TVY21909.1"/>
    </source>
</evidence>
<keyword evidence="7" id="KW-1185">Reference proteome</keyword>
<reference evidence="6 7" key="1">
    <citation type="submission" date="2018-05" db="EMBL/GenBank/DDBJ databases">
        <title>Whole genome sequencing for identification of molecular markers to develop diagnostic detection tools for the regulated plant pathogen Lachnellula willkommii.</title>
        <authorList>
            <person name="Giroux E."/>
            <person name="Bilodeau G."/>
        </authorList>
    </citation>
    <scope>NUCLEOTIDE SEQUENCE [LARGE SCALE GENOMIC DNA]</scope>
    <source>
        <strain evidence="6 7">CBS 203.66</strain>
    </source>
</reference>
<keyword evidence="3" id="KW-0157">Chromophore</keyword>
<evidence type="ECO:0000256" key="1">
    <source>
        <dbReference type="ARBA" id="ARBA00022630"/>
    </source>
</evidence>